<sequence>MKLWWVWFTAVQSLKSACTRKRTFFWLCLVLMGFTVRTDNAGVSSFIRALSLKPRCYASLLHLFHSSALNLDKLTTAWYRLVLQKFTPVQYNGRHIILADGIKVPKEGRKMPAVKRLHQESGNNSKPAWIMGHSFQALGLLVSSATGKLACVPLYSRIHEGIITTNRDKRTLLDKLAIMFIACTQDMAISAILVADAYYASQKVIRPLLKRGHHLISRAKSNSVAYLPAQQITHSRKPGRPRLYGRKIHVRNVWHLLDEHFESAPSPVYGEKDIEIRYLSYDLIWRPAGRKIRFVWVDHPHRGRIILICTDRTLSPLDIIALYSYRYKIELSFKQAMHTIGSYGYHFWMKDMTFPSKKSGNQYLHRKPEAYRAGVQRKLNAYHRFVQLGCIAQGLLQYLALHFHHIVWNHFRSWLRTMDKTSPPSEAVVAQAMRSSLPEFLLVSVQELNVVKFLMDVMESERYEGFWQTG</sequence>
<dbReference type="EMBL" id="JACJFM010000076">
    <property type="protein sequence ID" value="MBB1489664.1"/>
    <property type="molecule type" value="Genomic_DNA"/>
</dbReference>
<name>A0A839IYH9_9GAMM</name>
<keyword evidence="3" id="KW-1185">Reference proteome</keyword>
<protein>
    <submittedName>
        <fullName evidence="2">Transposase</fullName>
    </submittedName>
</protein>
<comment type="caution">
    <text evidence="2">The sequence shown here is derived from an EMBL/GenBank/DDBJ whole genome shotgun (WGS) entry which is preliminary data.</text>
</comment>
<dbReference type="SUPFAM" id="SSF53098">
    <property type="entry name" value="Ribonuclease H-like"/>
    <property type="match status" value="1"/>
</dbReference>
<accession>A0A839IYH9</accession>
<reference evidence="2 3" key="1">
    <citation type="submission" date="2020-08" db="EMBL/GenBank/DDBJ databases">
        <title>Oceanospirillum sp. nov. isolated from marine sediment.</title>
        <authorList>
            <person name="Ji X."/>
        </authorList>
    </citation>
    <scope>NUCLEOTIDE SEQUENCE [LARGE SCALE GENOMIC DNA]</scope>
    <source>
        <strain evidence="2 3">D5</strain>
    </source>
</reference>
<dbReference type="InterPro" id="IPR012337">
    <property type="entry name" value="RNaseH-like_sf"/>
</dbReference>
<evidence type="ECO:0000313" key="3">
    <source>
        <dbReference type="Proteomes" id="UP000565262"/>
    </source>
</evidence>
<feature type="domain" description="Transposase IS701-like DDE" evidence="1">
    <location>
        <begin position="31"/>
        <end position="258"/>
    </location>
</feature>
<dbReference type="RefSeq" id="WP_182812344.1">
    <property type="nucleotide sequence ID" value="NZ_JACJFM010000076.1"/>
</dbReference>
<proteinExistence type="predicted"/>
<dbReference type="Pfam" id="PF13546">
    <property type="entry name" value="DDE_5"/>
    <property type="match status" value="1"/>
</dbReference>
<dbReference type="AlphaFoldDB" id="A0A839IYH9"/>
<evidence type="ECO:0000259" key="1">
    <source>
        <dbReference type="Pfam" id="PF13546"/>
    </source>
</evidence>
<dbReference type="Proteomes" id="UP000565262">
    <property type="component" value="Unassembled WGS sequence"/>
</dbReference>
<gene>
    <name evidence="2" type="ORF">H4O21_23930</name>
</gene>
<evidence type="ECO:0000313" key="2">
    <source>
        <dbReference type="EMBL" id="MBB1489664.1"/>
    </source>
</evidence>
<dbReference type="InterPro" id="IPR038721">
    <property type="entry name" value="IS701-like_DDE_dom"/>
</dbReference>
<organism evidence="2 3">
    <name type="scientific">Oceanospirillum sediminis</name>
    <dbReference type="NCBI Taxonomy" id="2760088"/>
    <lineage>
        <taxon>Bacteria</taxon>
        <taxon>Pseudomonadati</taxon>
        <taxon>Pseudomonadota</taxon>
        <taxon>Gammaproteobacteria</taxon>
        <taxon>Oceanospirillales</taxon>
        <taxon>Oceanospirillaceae</taxon>
        <taxon>Oceanospirillum</taxon>
    </lineage>
</organism>